<feature type="transmembrane region" description="Helical" evidence="1">
    <location>
        <begin position="375"/>
        <end position="392"/>
    </location>
</feature>
<keyword evidence="1" id="KW-0812">Transmembrane</keyword>
<reference evidence="3 4" key="1">
    <citation type="submission" date="2020-08" db="EMBL/GenBank/DDBJ databases">
        <title>Genomic Encyclopedia of Type Strains, Phase IV (KMG-IV): sequencing the most valuable type-strain genomes for metagenomic binning, comparative biology and taxonomic classification.</title>
        <authorList>
            <person name="Goeker M."/>
        </authorList>
    </citation>
    <scope>NUCLEOTIDE SEQUENCE [LARGE SCALE GENOMIC DNA]</scope>
    <source>
        <strain evidence="3 4">DSM 26723</strain>
    </source>
</reference>
<feature type="transmembrane region" description="Helical" evidence="1">
    <location>
        <begin position="349"/>
        <end position="369"/>
    </location>
</feature>
<keyword evidence="1" id="KW-0472">Membrane</keyword>
<feature type="transmembrane region" description="Helical" evidence="1">
    <location>
        <begin position="253"/>
        <end position="269"/>
    </location>
</feature>
<feature type="transmembrane region" description="Helical" evidence="1">
    <location>
        <begin position="88"/>
        <end position="112"/>
    </location>
</feature>
<protein>
    <submittedName>
        <fullName evidence="3">VanZ family protein</fullName>
    </submittedName>
</protein>
<comment type="caution">
    <text evidence="3">The sequence shown here is derived from an EMBL/GenBank/DDBJ whole genome shotgun (WGS) entry which is preliminary data.</text>
</comment>
<dbReference type="EMBL" id="JACHHZ010000002">
    <property type="protein sequence ID" value="MBB6093092.1"/>
    <property type="molecule type" value="Genomic_DNA"/>
</dbReference>
<feature type="transmembrane region" description="Helical" evidence="1">
    <location>
        <begin position="228"/>
        <end position="247"/>
    </location>
</feature>
<proteinExistence type="predicted"/>
<name>A0A841HLX5_9GAMM</name>
<feature type="transmembrane region" description="Helical" evidence="1">
    <location>
        <begin position="160"/>
        <end position="177"/>
    </location>
</feature>
<feature type="transmembrane region" description="Helical" evidence="1">
    <location>
        <begin position="197"/>
        <end position="216"/>
    </location>
</feature>
<dbReference type="AlphaFoldDB" id="A0A841HLX5"/>
<dbReference type="InterPro" id="IPR006976">
    <property type="entry name" value="VanZ-like"/>
</dbReference>
<dbReference type="Proteomes" id="UP000588068">
    <property type="component" value="Unassembled WGS sequence"/>
</dbReference>
<feature type="transmembrane region" description="Helical" evidence="1">
    <location>
        <begin position="316"/>
        <end position="342"/>
    </location>
</feature>
<feature type="transmembrane region" description="Helical" evidence="1">
    <location>
        <begin position="276"/>
        <end position="296"/>
    </location>
</feature>
<feature type="transmembrane region" description="Helical" evidence="1">
    <location>
        <begin position="118"/>
        <end position="139"/>
    </location>
</feature>
<evidence type="ECO:0000259" key="2">
    <source>
        <dbReference type="Pfam" id="PF04892"/>
    </source>
</evidence>
<keyword evidence="4" id="KW-1185">Reference proteome</keyword>
<keyword evidence="1" id="KW-1133">Transmembrane helix</keyword>
<dbReference type="RefSeq" id="WP_184331125.1">
    <property type="nucleotide sequence ID" value="NZ_JACHHZ010000002.1"/>
</dbReference>
<evidence type="ECO:0000256" key="1">
    <source>
        <dbReference type="SAM" id="Phobius"/>
    </source>
</evidence>
<feature type="transmembrane region" description="Helical" evidence="1">
    <location>
        <begin position="64"/>
        <end position="81"/>
    </location>
</feature>
<evidence type="ECO:0000313" key="3">
    <source>
        <dbReference type="EMBL" id="MBB6093092.1"/>
    </source>
</evidence>
<organism evidence="3 4">
    <name type="scientific">Povalibacter uvarum</name>
    <dbReference type="NCBI Taxonomy" id="732238"/>
    <lineage>
        <taxon>Bacteria</taxon>
        <taxon>Pseudomonadati</taxon>
        <taxon>Pseudomonadota</taxon>
        <taxon>Gammaproteobacteria</taxon>
        <taxon>Steroidobacterales</taxon>
        <taxon>Steroidobacteraceae</taxon>
        <taxon>Povalibacter</taxon>
    </lineage>
</organism>
<dbReference type="Pfam" id="PF04892">
    <property type="entry name" value="VanZ"/>
    <property type="match status" value="1"/>
</dbReference>
<feature type="domain" description="VanZ-like" evidence="2">
    <location>
        <begin position="30"/>
        <end position="133"/>
    </location>
</feature>
<gene>
    <name evidence="3" type="ORF">HNQ60_001970</name>
</gene>
<accession>A0A841HLX5</accession>
<evidence type="ECO:0000313" key="4">
    <source>
        <dbReference type="Proteomes" id="UP000588068"/>
    </source>
</evidence>
<dbReference type="NCBIfam" id="NF037970">
    <property type="entry name" value="vanZ_1"/>
    <property type="match status" value="1"/>
</dbReference>
<sequence length="413" mass="46195">MQYLSAVLPRSRPLILWLLLAVIALIAYGSLYPFNFKPDAIEGGSLLEALRELSWARAGRGDRIANVLLYLPLGFCLFLWLDTRVRRSVALVLAVAIGSALSLAIEVAQVYISIRVPSLTDLTLNALGALVGATGGVAWDKIGGLMHLPRRPEKPQRDPSAALLLALWLLWRLAPFVPHFDLVKLKAALQPLFRPQIDIGLTLIYLTYWLVITQALSSLVSRMRTLEALLLMIAAVLVGRLVVANQAFDPSELLALIVLLPLVVLMYRMTPGPKRLLLLGAVLMVFVFERLAPFHFESTSAAFDFWPFLVWFDQGFLATLRAFDWIGFFGTIFLFAAVLWVLRYAETSFRLAAGILLALVIGTELLQLWLAQRHASITEPLIALAVVAAFRYTQRRQRRMFTGRPVSRRDHTL</sequence>